<evidence type="ECO:0000313" key="2">
    <source>
        <dbReference type="EMBL" id="CAH2057778.1"/>
    </source>
</evidence>
<dbReference type="EMBL" id="OW152837">
    <property type="protein sequence ID" value="CAH2057778.1"/>
    <property type="molecule type" value="Genomic_DNA"/>
</dbReference>
<evidence type="ECO:0000256" key="1">
    <source>
        <dbReference type="SAM" id="SignalP"/>
    </source>
</evidence>
<accession>A0ABN8IHL2</accession>
<proteinExistence type="predicted"/>
<protein>
    <submittedName>
        <fullName evidence="2">Uncharacterized protein</fullName>
    </submittedName>
</protein>
<dbReference type="Proteomes" id="UP000837857">
    <property type="component" value="Chromosome 25"/>
</dbReference>
<keyword evidence="3" id="KW-1185">Reference proteome</keyword>
<feature type="non-terminal residue" evidence="2">
    <location>
        <position position="88"/>
    </location>
</feature>
<organism evidence="2 3">
    <name type="scientific">Iphiclides podalirius</name>
    <name type="common">scarce swallowtail</name>
    <dbReference type="NCBI Taxonomy" id="110791"/>
    <lineage>
        <taxon>Eukaryota</taxon>
        <taxon>Metazoa</taxon>
        <taxon>Ecdysozoa</taxon>
        <taxon>Arthropoda</taxon>
        <taxon>Hexapoda</taxon>
        <taxon>Insecta</taxon>
        <taxon>Pterygota</taxon>
        <taxon>Neoptera</taxon>
        <taxon>Endopterygota</taxon>
        <taxon>Lepidoptera</taxon>
        <taxon>Glossata</taxon>
        <taxon>Ditrysia</taxon>
        <taxon>Papilionoidea</taxon>
        <taxon>Papilionidae</taxon>
        <taxon>Papilioninae</taxon>
        <taxon>Iphiclides</taxon>
    </lineage>
</organism>
<reference evidence="2" key="1">
    <citation type="submission" date="2022-03" db="EMBL/GenBank/DDBJ databases">
        <authorList>
            <person name="Martin H S."/>
        </authorList>
    </citation>
    <scope>NUCLEOTIDE SEQUENCE</scope>
</reference>
<evidence type="ECO:0000313" key="3">
    <source>
        <dbReference type="Proteomes" id="UP000837857"/>
    </source>
</evidence>
<keyword evidence="1" id="KW-0732">Signal</keyword>
<sequence length="88" mass="9788">MAGIAIIFFTSVSALRADSLRAYAPSQHLYSTYADETSGSEMSNKNGNSWIENDGLYKYGASTNATRYSKRREGSKRTTEDEIGMLLY</sequence>
<feature type="signal peptide" evidence="1">
    <location>
        <begin position="1"/>
        <end position="17"/>
    </location>
</feature>
<name>A0ABN8IHL2_9NEOP</name>
<feature type="chain" id="PRO_5046144525" evidence="1">
    <location>
        <begin position="18"/>
        <end position="88"/>
    </location>
</feature>
<gene>
    <name evidence="2" type="ORF">IPOD504_LOCUS10301</name>
</gene>